<accession>A0AAN4YI09</accession>
<reference evidence="2" key="1">
    <citation type="submission" date="2023-04" db="EMBL/GenBank/DDBJ databases">
        <title>Aspergillus oryzae NBRC 4228.</title>
        <authorList>
            <person name="Ichikawa N."/>
            <person name="Sato H."/>
            <person name="Tonouchi N."/>
        </authorList>
    </citation>
    <scope>NUCLEOTIDE SEQUENCE</scope>
    <source>
        <strain evidence="2">NBRC 4228</strain>
    </source>
</reference>
<feature type="region of interest" description="Disordered" evidence="1">
    <location>
        <begin position="1"/>
        <end position="22"/>
    </location>
</feature>
<evidence type="ECO:0000256" key="1">
    <source>
        <dbReference type="SAM" id="MobiDB-lite"/>
    </source>
</evidence>
<sequence length="446" mass="49729">MATDDIETSRYSAPGNGSWQPPTTLAAQLAPRLPSQGNQTHSLSKETFSLLRQELAGGKHNQLRFNDKVTDISKLICIVLKAGLEPCIKDPNPDSQGQVLDCLDIVLVSIDKAPQTLTEYPDPAVLGESTYAPLLSLRADSEVKMILPTLKGNLLVDLDRLGLPRSLFEKRFKFVSSSHAFNLTFRLLDSFRAGNDNPPFVASKNSVTRQNVAWVLNGYQRLWTLIFHWFQSPQPDLIENKISASLQFVICIRSCCDQGVSSPSEIELMYGLLRILEDIFAMDKLYQFSSLQSELSQLLDTFTNRIKYTRALFHCLRTTIFPALSGLTKMPCRFQTLETQLQKITIHGFLHNISRISLECDGAKTVSVEPFKVFVSKSGSRFQQHELSSSAIQDDEIIQVSKRRCIPQLSPQSESEDTVLQLITVSLALIGFTSPGGLSDLYPAVV</sequence>
<evidence type="ECO:0000313" key="2">
    <source>
        <dbReference type="EMBL" id="GMG30599.1"/>
    </source>
</evidence>
<evidence type="ECO:0000313" key="3">
    <source>
        <dbReference type="Proteomes" id="UP001165205"/>
    </source>
</evidence>
<name>A0AAN4YI09_ASPOZ</name>
<feature type="compositionally biased region" description="Polar residues" evidence="1">
    <location>
        <begin position="9"/>
        <end position="22"/>
    </location>
</feature>
<dbReference type="EMBL" id="BSYA01000073">
    <property type="protein sequence ID" value="GMG30599.1"/>
    <property type="molecule type" value="Genomic_DNA"/>
</dbReference>
<dbReference type="Proteomes" id="UP001165205">
    <property type="component" value="Unassembled WGS sequence"/>
</dbReference>
<proteinExistence type="predicted"/>
<comment type="caution">
    <text evidence="2">The sequence shown here is derived from an EMBL/GenBank/DDBJ whole genome shotgun (WGS) entry which is preliminary data.</text>
</comment>
<organism evidence="2 3">
    <name type="scientific">Aspergillus oryzae</name>
    <name type="common">Yellow koji mold</name>
    <dbReference type="NCBI Taxonomy" id="5062"/>
    <lineage>
        <taxon>Eukaryota</taxon>
        <taxon>Fungi</taxon>
        <taxon>Dikarya</taxon>
        <taxon>Ascomycota</taxon>
        <taxon>Pezizomycotina</taxon>
        <taxon>Eurotiomycetes</taxon>
        <taxon>Eurotiomycetidae</taxon>
        <taxon>Eurotiales</taxon>
        <taxon>Aspergillaceae</taxon>
        <taxon>Aspergillus</taxon>
        <taxon>Aspergillus subgen. Circumdati</taxon>
    </lineage>
</organism>
<protein>
    <submittedName>
        <fullName evidence="2">Unnamed protein product</fullName>
    </submittedName>
</protein>
<gene>
    <name evidence="2" type="ORF">Aory04_000664200</name>
</gene>
<dbReference type="AlphaFoldDB" id="A0AAN4YI09"/>